<dbReference type="InterPro" id="IPR005907">
    <property type="entry name" value="G1P_thy_trans_s"/>
</dbReference>
<evidence type="ECO:0000256" key="2">
    <source>
        <dbReference type="ARBA" id="ARBA00004781"/>
    </source>
</evidence>
<gene>
    <name evidence="13" type="ORF">SAMN03097708_03125</name>
</gene>
<dbReference type="Pfam" id="PF00483">
    <property type="entry name" value="NTP_transferase"/>
    <property type="match status" value="1"/>
</dbReference>
<dbReference type="InterPro" id="IPR005835">
    <property type="entry name" value="NTP_transferase_dom"/>
</dbReference>
<keyword evidence="6 11" id="KW-0808">Transferase</keyword>
<dbReference type="PANTHER" id="PTHR43532">
    <property type="entry name" value="GLUCOSE-1-PHOSPHATE THYMIDYLYLTRANSFERASE"/>
    <property type="match status" value="1"/>
</dbReference>
<comment type="pathway">
    <text evidence="2">Carbohydrate biosynthesis; dTDP-L-rhamnose biosynthesis.</text>
</comment>
<evidence type="ECO:0000256" key="11">
    <source>
        <dbReference type="RuleBase" id="RU003706"/>
    </source>
</evidence>
<evidence type="ECO:0000313" key="13">
    <source>
        <dbReference type="EMBL" id="SCZ67317.1"/>
    </source>
</evidence>
<dbReference type="EC" id="2.7.7.24" evidence="5 11"/>
<dbReference type="Proteomes" id="UP000199648">
    <property type="component" value="Unassembled WGS sequence"/>
</dbReference>
<dbReference type="NCBIfam" id="TIGR01207">
    <property type="entry name" value="rmlA"/>
    <property type="match status" value="1"/>
</dbReference>
<dbReference type="AlphaFoldDB" id="A0A1G5R011"/>
<evidence type="ECO:0000256" key="4">
    <source>
        <dbReference type="ARBA" id="ARBA00010480"/>
    </source>
</evidence>
<evidence type="ECO:0000259" key="12">
    <source>
        <dbReference type="Pfam" id="PF00483"/>
    </source>
</evidence>
<evidence type="ECO:0000256" key="9">
    <source>
        <dbReference type="ARBA" id="ARBA00022842"/>
    </source>
</evidence>
<keyword evidence="14" id="KW-1185">Reference proteome</keyword>
<name>A0A1G5R011_9GAMM</name>
<comment type="pathway">
    <text evidence="3">Bacterial outer membrane biogenesis; LPS O-antigen biosynthesis.</text>
</comment>
<evidence type="ECO:0000256" key="3">
    <source>
        <dbReference type="ARBA" id="ARBA00005125"/>
    </source>
</evidence>
<keyword evidence="8 11" id="KW-0479">Metal-binding</keyword>
<comment type="cofactor">
    <cofactor evidence="1">
        <name>Mg(2+)</name>
        <dbReference type="ChEBI" id="CHEBI:18420"/>
    </cofactor>
</comment>
<evidence type="ECO:0000256" key="8">
    <source>
        <dbReference type="ARBA" id="ARBA00022723"/>
    </source>
</evidence>
<evidence type="ECO:0000256" key="1">
    <source>
        <dbReference type="ARBA" id="ARBA00001946"/>
    </source>
</evidence>
<comment type="catalytic activity">
    <reaction evidence="10 11">
        <text>dTTP + alpha-D-glucose 1-phosphate + H(+) = dTDP-alpha-D-glucose + diphosphate</text>
        <dbReference type="Rhea" id="RHEA:15225"/>
        <dbReference type="ChEBI" id="CHEBI:15378"/>
        <dbReference type="ChEBI" id="CHEBI:33019"/>
        <dbReference type="ChEBI" id="CHEBI:37568"/>
        <dbReference type="ChEBI" id="CHEBI:57477"/>
        <dbReference type="ChEBI" id="CHEBI:58601"/>
        <dbReference type="EC" id="2.7.7.24"/>
    </reaction>
</comment>
<comment type="function">
    <text evidence="11">Catalyzes the formation of dTDP-glucose, from dTTP and glucose 1-phosphate, as well as its pyrophosphorolysis.</text>
</comment>
<dbReference type="PANTHER" id="PTHR43532:SF1">
    <property type="entry name" value="GLUCOSE-1-PHOSPHATE THYMIDYLYLTRANSFERASE 1"/>
    <property type="match status" value="1"/>
</dbReference>
<dbReference type="STRING" id="415747.SAMN03097708_03125"/>
<proteinExistence type="inferred from homology"/>
<accession>A0A1G5R011</accession>
<evidence type="ECO:0000313" key="14">
    <source>
        <dbReference type="Proteomes" id="UP000199648"/>
    </source>
</evidence>
<feature type="domain" description="Nucleotidyl transferase" evidence="12">
    <location>
        <begin position="17"/>
        <end position="253"/>
    </location>
</feature>
<keyword evidence="7 11" id="KW-0548">Nucleotidyltransferase</keyword>
<dbReference type="FunFam" id="3.90.550.10:FF:000023">
    <property type="entry name" value="Glucose-1-phosphate thymidylyltransferase"/>
    <property type="match status" value="1"/>
</dbReference>
<dbReference type="GO" id="GO:0008879">
    <property type="term" value="F:glucose-1-phosphate thymidylyltransferase activity"/>
    <property type="evidence" value="ECO:0007669"/>
    <property type="project" value="UniProtKB-EC"/>
</dbReference>
<evidence type="ECO:0000256" key="6">
    <source>
        <dbReference type="ARBA" id="ARBA00022679"/>
    </source>
</evidence>
<reference evidence="13 14" key="1">
    <citation type="submission" date="2016-10" db="EMBL/GenBank/DDBJ databases">
        <authorList>
            <person name="de Groot N.N."/>
        </authorList>
    </citation>
    <scope>NUCLEOTIDE SEQUENCE [LARGE SCALE GENOMIC DNA]</scope>
    <source>
        <strain evidence="13 14">HLD2</strain>
    </source>
</reference>
<dbReference type="EMBL" id="FMWD01000014">
    <property type="protein sequence ID" value="SCZ67317.1"/>
    <property type="molecule type" value="Genomic_DNA"/>
</dbReference>
<dbReference type="RefSeq" id="WP_092999035.1">
    <property type="nucleotide sequence ID" value="NZ_FMWD01000014.1"/>
</dbReference>
<protein>
    <recommendedName>
        <fullName evidence="5 11">Glucose-1-phosphate thymidylyltransferase</fullName>
        <ecNumber evidence="5 11">2.7.7.24</ecNumber>
    </recommendedName>
</protein>
<dbReference type="Gene3D" id="3.90.550.10">
    <property type="entry name" value="Spore Coat Polysaccharide Biosynthesis Protein SpsA, Chain A"/>
    <property type="match status" value="1"/>
</dbReference>
<evidence type="ECO:0000256" key="5">
    <source>
        <dbReference type="ARBA" id="ARBA00012461"/>
    </source>
</evidence>
<dbReference type="SUPFAM" id="SSF53448">
    <property type="entry name" value="Nucleotide-diphospho-sugar transferases"/>
    <property type="match status" value="1"/>
</dbReference>
<dbReference type="CDD" id="cd02538">
    <property type="entry name" value="G1P_TT_short"/>
    <property type="match status" value="1"/>
</dbReference>
<sequence>MIPTTHYPDPTTQSSRKGIILAGGSGTRLYPITKGISKQLLPVYDKPMIYYPLSVLMLAGIRDILIITTPEDQAAFTRLLGDGSQFGISLSYAVQPSPDGLGQAFIIGEEFIGNDSVCLVLGDNIYYGQGFSTLLQSASARESGATVFGYRVTDPERFGVVAFDENHRAISIEEKPVNPKSNYAVTGLYFYDNDVIEIAKAAEPSPRGELEITTINQVYLERGDLNVELLGRGYAWLDTGTYDSLHEASGFIETLEKRQGLKVACLEEVAYRMGYINNEQLLAQADELRKNSYGTYLKQLAEAGVNS</sequence>
<organism evidence="13 14">
    <name type="scientific">Thiohalomonas denitrificans</name>
    <dbReference type="NCBI Taxonomy" id="415747"/>
    <lineage>
        <taxon>Bacteria</taxon>
        <taxon>Pseudomonadati</taxon>
        <taxon>Pseudomonadota</taxon>
        <taxon>Gammaproteobacteria</taxon>
        <taxon>Thiohalomonadales</taxon>
        <taxon>Thiohalomonadaceae</taxon>
        <taxon>Thiohalomonas</taxon>
    </lineage>
</organism>
<evidence type="ECO:0000256" key="7">
    <source>
        <dbReference type="ARBA" id="ARBA00022695"/>
    </source>
</evidence>
<evidence type="ECO:0000256" key="10">
    <source>
        <dbReference type="ARBA" id="ARBA00049336"/>
    </source>
</evidence>
<dbReference type="GO" id="GO:0046872">
    <property type="term" value="F:metal ion binding"/>
    <property type="evidence" value="ECO:0007669"/>
    <property type="project" value="UniProtKB-KW"/>
</dbReference>
<dbReference type="InterPro" id="IPR029044">
    <property type="entry name" value="Nucleotide-diphossugar_trans"/>
</dbReference>
<keyword evidence="9 11" id="KW-0460">Magnesium</keyword>
<dbReference type="OrthoDB" id="9803871at2"/>
<comment type="similarity">
    <text evidence="4 11">Belongs to the glucose-1-phosphate thymidylyltransferase family.</text>
</comment>